<comment type="caution">
    <text evidence="1">The sequence shown here is derived from an EMBL/GenBank/DDBJ whole genome shotgun (WGS) entry which is preliminary data.</text>
</comment>
<proteinExistence type="predicted"/>
<accession>A0A7U7G9Q9</accession>
<evidence type="ECO:0008006" key="3">
    <source>
        <dbReference type="Google" id="ProtNLM"/>
    </source>
</evidence>
<dbReference type="Pfam" id="PF06296">
    <property type="entry name" value="RelE"/>
    <property type="match status" value="1"/>
</dbReference>
<organism evidence="1 2">
    <name type="scientific">Candidatus Contendobacter odensis Run_B_J11</name>
    <dbReference type="NCBI Taxonomy" id="1400861"/>
    <lineage>
        <taxon>Bacteria</taxon>
        <taxon>Pseudomonadati</taxon>
        <taxon>Pseudomonadota</taxon>
        <taxon>Gammaproteobacteria</taxon>
        <taxon>Candidatus Competibacteraceae</taxon>
        <taxon>Candidatus Contendibacter</taxon>
    </lineage>
</organism>
<dbReference type="AlphaFoldDB" id="A0A7U7G9Q9"/>
<evidence type="ECO:0000313" key="2">
    <source>
        <dbReference type="Proteomes" id="UP000019184"/>
    </source>
</evidence>
<dbReference type="OrthoDB" id="8607264at2"/>
<keyword evidence="2" id="KW-1185">Reference proteome</keyword>
<gene>
    <name evidence="1" type="ORF">BN874_1700008</name>
</gene>
<dbReference type="Proteomes" id="UP000019184">
    <property type="component" value="Unassembled WGS sequence"/>
</dbReference>
<name>A0A7U7G9Q9_9GAMM</name>
<dbReference type="EMBL" id="CBTK010000080">
    <property type="protein sequence ID" value="CDH44522.1"/>
    <property type="molecule type" value="Genomic_DNA"/>
</dbReference>
<reference evidence="1 2" key="1">
    <citation type="journal article" date="2014" name="ISME J.">
        <title>Candidatus Competibacter-lineage genomes retrieved from metagenomes reveal functional metabolic diversity.</title>
        <authorList>
            <person name="McIlroy S.J."/>
            <person name="Albertsen M."/>
            <person name="Andresen E.K."/>
            <person name="Saunders A.M."/>
            <person name="Kristiansen R."/>
            <person name="Stokholm-Bjerregaard M."/>
            <person name="Nielsen K.L."/>
            <person name="Nielsen P.H."/>
        </authorList>
    </citation>
    <scope>NUCLEOTIDE SEQUENCE [LARGE SCALE GENOMIC DNA]</scope>
    <source>
        <strain evidence="1 2">Run_B_J11</strain>
    </source>
</reference>
<dbReference type="RefSeq" id="WP_034431690.1">
    <property type="nucleotide sequence ID" value="NZ_CBTK010000080.1"/>
</dbReference>
<sequence length="124" mass="14301">MRIFKSKWFTKFARKERISDAKLCEAIRNAEKGIIDADYGGGVIKQRITRLHEGKSGGYRSIILFRKRALSFFVYGFAKSEQHNIDESDERDFKDLAKIVLMLSDGELRNLVDSGQYTEVKCDD</sequence>
<evidence type="ECO:0000313" key="1">
    <source>
        <dbReference type="EMBL" id="CDH44522.1"/>
    </source>
</evidence>
<dbReference type="PIRSF" id="PIRSF018634">
    <property type="entry name" value="UCP018634"/>
    <property type="match status" value="1"/>
</dbReference>
<dbReference type="InterPro" id="IPR009387">
    <property type="entry name" value="HigB-2"/>
</dbReference>
<protein>
    <recommendedName>
        <fullName evidence="3">Addiction module toxin RelE</fullName>
    </recommendedName>
</protein>